<dbReference type="AlphaFoldDB" id="A0A101JRA3"/>
<reference evidence="1 2" key="1">
    <citation type="submission" date="2015-10" db="EMBL/GenBank/DDBJ databases">
        <title>Draft Genome Sequence of Chlorobium limicola strain Frasassi Growing under Artificial Lighting in the Frasassi Cave System.</title>
        <authorList>
            <person name="Mansor M."/>
            <person name="Macalady J."/>
        </authorList>
    </citation>
    <scope>NUCLEOTIDE SEQUENCE [LARGE SCALE GENOMIC DNA]</scope>
    <source>
        <strain evidence="1 2">Frasassi</strain>
    </source>
</reference>
<evidence type="ECO:0000313" key="2">
    <source>
        <dbReference type="Proteomes" id="UP000053937"/>
    </source>
</evidence>
<sequence length="157" mass="18155">MGLNTLTFRQCIPVSIGEAWDFFSAPSNLARITPPEMMFRIVNGAAGQPIYEGMLITYTLYPFMMLPVQWETEITKVERPFFFEDRQKSGPYESWHHRHLFREIPGGVEMTDRIDYVMPVGVFGDLVNALIVSRRLDEVFAYRKRKIGDILGVMNSQ</sequence>
<proteinExistence type="predicted"/>
<dbReference type="EMBL" id="LMBR01000051">
    <property type="protein sequence ID" value="KUL31640.1"/>
    <property type="molecule type" value="Genomic_DNA"/>
</dbReference>
<dbReference type="CDD" id="cd07820">
    <property type="entry name" value="SRPBCC_3"/>
    <property type="match status" value="1"/>
</dbReference>
<gene>
    <name evidence="1" type="ORF">ASB62_02560</name>
</gene>
<protein>
    <submittedName>
        <fullName evidence="1">Cyclase</fullName>
    </submittedName>
</protein>
<dbReference type="RefSeq" id="WP_059138489.1">
    <property type="nucleotide sequence ID" value="NZ_LMBR01000051.1"/>
</dbReference>
<accession>A0A101JRA3</accession>
<comment type="caution">
    <text evidence="1">The sequence shown here is derived from an EMBL/GenBank/DDBJ whole genome shotgun (WGS) entry which is preliminary data.</text>
</comment>
<dbReference type="Proteomes" id="UP000053937">
    <property type="component" value="Unassembled WGS sequence"/>
</dbReference>
<organism evidence="1 2">
    <name type="scientific">Chlorobium limicola</name>
    <dbReference type="NCBI Taxonomy" id="1092"/>
    <lineage>
        <taxon>Bacteria</taxon>
        <taxon>Pseudomonadati</taxon>
        <taxon>Chlorobiota</taxon>
        <taxon>Chlorobiia</taxon>
        <taxon>Chlorobiales</taxon>
        <taxon>Chlorobiaceae</taxon>
        <taxon>Chlorobium/Pelodictyon group</taxon>
        <taxon>Chlorobium</taxon>
    </lineage>
</organism>
<name>A0A101JRA3_CHLLI</name>
<dbReference type="SUPFAM" id="SSF55961">
    <property type="entry name" value="Bet v1-like"/>
    <property type="match status" value="1"/>
</dbReference>
<dbReference type="OrthoDB" id="9793552at2"/>
<dbReference type="Gene3D" id="3.30.530.20">
    <property type="match status" value="1"/>
</dbReference>
<keyword evidence="2" id="KW-1185">Reference proteome</keyword>
<evidence type="ECO:0000313" key="1">
    <source>
        <dbReference type="EMBL" id="KUL31640.1"/>
    </source>
</evidence>
<dbReference type="InterPro" id="IPR023393">
    <property type="entry name" value="START-like_dom_sf"/>
</dbReference>